<dbReference type="InterPro" id="IPR011437">
    <property type="entry name" value="DUF1540"/>
</dbReference>
<organism evidence="2 3">
    <name type="scientific">Micromonospora narathiwatensis</name>
    <dbReference type="NCBI Taxonomy" id="299146"/>
    <lineage>
        <taxon>Bacteria</taxon>
        <taxon>Bacillati</taxon>
        <taxon>Actinomycetota</taxon>
        <taxon>Actinomycetes</taxon>
        <taxon>Micromonosporales</taxon>
        <taxon>Micromonosporaceae</taxon>
        <taxon>Micromonospora</taxon>
    </lineage>
</organism>
<dbReference type="RefSeq" id="WP_091197453.1">
    <property type="nucleotide sequence ID" value="NZ_LT594324.1"/>
</dbReference>
<name>A0A1A9A2E9_9ACTN</name>
<protein>
    <recommendedName>
        <fullName evidence="1">DUF1540 domain-containing protein</fullName>
    </recommendedName>
</protein>
<dbReference type="Pfam" id="PF07561">
    <property type="entry name" value="DUF1540"/>
    <property type="match status" value="2"/>
</dbReference>
<feature type="domain" description="DUF1540" evidence="1">
    <location>
        <begin position="63"/>
        <end position="94"/>
    </location>
</feature>
<sequence length="98" mass="10567">MTAAVEMPRVQECTVASCAYNRTNDCHAFAITIGSSDHARCHTFVEMPVRGGSEQLVAQVGACQRSDCQHNSDLECHAPAITVGSAMDLADCMTYQSR</sequence>
<dbReference type="EMBL" id="LT594324">
    <property type="protein sequence ID" value="SBT50343.1"/>
    <property type="molecule type" value="Genomic_DNA"/>
</dbReference>
<reference evidence="2 3" key="1">
    <citation type="submission" date="2016-06" db="EMBL/GenBank/DDBJ databases">
        <authorList>
            <person name="Kjaerup R.B."/>
            <person name="Dalgaard T.S."/>
            <person name="Juul-Madsen H.R."/>
        </authorList>
    </citation>
    <scope>NUCLEOTIDE SEQUENCE [LARGE SCALE GENOMIC DNA]</scope>
    <source>
        <strain evidence="2 3">DSM 45248</strain>
    </source>
</reference>
<dbReference type="OrthoDB" id="3213529at2"/>
<accession>A0A1A9A2E9</accession>
<dbReference type="AlphaFoldDB" id="A0A1A9A2E9"/>
<keyword evidence="3" id="KW-1185">Reference proteome</keyword>
<feature type="domain" description="DUF1540" evidence="1">
    <location>
        <begin position="13"/>
        <end position="44"/>
    </location>
</feature>
<gene>
    <name evidence="2" type="ORF">GA0070621_3712</name>
</gene>
<dbReference type="PATRIC" id="fig|299146.4.peg.3846"/>
<evidence type="ECO:0000313" key="3">
    <source>
        <dbReference type="Proteomes" id="UP000198765"/>
    </source>
</evidence>
<dbReference type="Proteomes" id="UP000198765">
    <property type="component" value="Chromosome I"/>
</dbReference>
<evidence type="ECO:0000259" key="1">
    <source>
        <dbReference type="Pfam" id="PF07561"/>
    </source>
</evidence>
<evidence type="ECO:0000313" key="2">
    <source>
        <dbReference type="EMBL" id="SBT50343.1"/>
    </source>
</evidence>
<proteinExistence type="predicted"/>